<dbReference type="Pfam" id="PF00270">
    <property type="entry name" value="DEAD"/>
    <property type="match status" value="2"/>
</dbReference>
<sequence length="194" mass="22108">MRRKTRWEEKEEIFRSTTFSKRERGGEPLLVVCHEAATNENPTRHHESDWKAVLEPAMQGRDMIGRAKMGTGKTLAFGIPIMDKILQGQKKNGPQLLHRRILRAQRPESQRHLELQLGVSHPQIPSRRSKRGRLCGEMIFNHDPPTCFGCQKAVLEPAMQGRDIIGRAKTGTRKTLAFGIPIMDKILQDQKKNG</sequence>
<dbReference type="Gene3D" id="3.40.50.300">
    <property type="entry name" value="P-loop containing nucleotide triphosphate hydrolases"/>
    <property type="match status" value="2"/>
</dbReference>
<dbReference type="GO" id="GO:0005829">
    <property type="term" value="C:cytosol"/>
    <property type="evidence" value="ECO:0007669"/>
    <property type="project" value="TreeGrafter"/>
</dbReference>
<keyword evidence="2" id="KW-0378">Hydrolase</keyword>
<dbReference type="GO" id="GO:0016787">
    <property type="term" value="F:hydrolase activity"/>
    <property type="evidence" value="ECO:0007669"/>
    <property type="project" value="UniProtKB-KW"/>
</dbReference>
<keyword evidence="7" id="KW-1185">Reference proteome</keyword>
<evidence type="ECO:0000256" key="2">
    <source>
        <dbReference type="ARBA" id="ARBA00022801"/>
    </source>
</evidence>
<dbReference type="AlphaFoldDB" id="A0A5P1ECQ0"/>
<reference evidence="7" key="1">
    <citation type="journal article" date="2017" name="Nat. Commun.">
        <title>The asparagus genome sheds light on the origin and evolution of a young Y chromosome.</title>
        <authorList>
            <person name="Harkess A."/>
            <person name="Zhou J."/>
            <person name="Xu C."/>
            <person name="Bowers J.E."/>
            <person name="Van der Hulst R."/>
            <person name="Ayyampalayam S."/>
            <person name="Mercati F."/>
            <person name="Riccardi P."/>
            <person name="McKain M.R."/>
            <person name="Kakrana A."/>
            <person name="Tang H."/>
            <person name="Ray J."/>
            <person name="Groenendijk J."/>
            <person name="Arikit S."/>
            <person name="Mathioni S.M."/>
            <person name="Nakano M."/>
            <person name="Shan H."/>
            <person name="Telgmann-Rauber A."/>
            <person name="Kanno A."/>
            <person name="Yue Z."/>
            <person name="Chen H."/>
            <person name="Li W."/>
            <person name="Chen Y."/>
            <person name="Xu X."/>
            <person name="Zhang Y."/>
            <person name="Luo S."/>
            <person name="Chen H."/>
            <person name="Gao J."/>
            <person name="Mao Z."/>
            <person name="Pires J.C."/>
            <person name="Luo M."/>
            <person name="Kudrna D."/>
            <person name="Wing R.A."/>
            <person name="Meyers B.C."/>
            <person name="Yi K."/>
            <person name="Kong H."/>
            <person name="Lavrijsen P."/>
            <person name="Sunseri F."/>
            <person name="Falavigna A."/>
            <person name="Ye Y."/>
            <person name="Leebens-Mack J.H."/>
            <person name="Chen G."/>
        </authorList>
    </citation>
    <scope>NUCLEOTIDE SEQUENCE [LARGE SCALE GENOMIC DNA]</scope>
    <source>
        <strain evidence="7">cv. DH0086</strain>
    </source>
</reference>
<dbReference type="Proteomes" id="UP000243459">
    <property type="component" value="Chromosome 7"/>
</dbReference>
<protein>
    <recommendedName>
        <fullName evidence="5">DEAD/DEAH-box helicase domain-containing protein</fullName>
    </recommendedName>
</protein>
<dbReference type="GO" id="GO:0005524">
    <property type="term" value="F:ATP binding"/>
    <property type="evidence" value="ECO:0007669"/>
    <property type="project" value="UniProtKB-KW"/>
</dbReference>
<keyword evidence="3" id="KW-0347">Helicase</keyword>
<dbReference type="GO" id="GO:0003724">
    <property type="term" value="F:RNA helicase activity"/>
    <property type="evidence" value="ECO:0007669"/>
    <property type="project" value="TreeGrafter"/>
</dbReference>
<keyword evidence="4" id="KW-0067">ATP-binding</keyword>
<feature type="domain" description="DEAD/DEAH-box helicase" evidence="5">
    <location>
        <begin position="150"/>
        <end position="191"/>
    </location>
</feature>
<dbReference type="PANTHER" id="PTHR47959:SF23">
    <property type="entry name" value="HELICASE ATP-BINDING DOMAIN-CONTAINING PROTEIN"/>
    <property type="match status" value="1"/>
</dbReference>
<dbReference type="InterPro" id="IPR050079">
    <property type="entry name" value="DEAD_box_RNA_helicase"/>
</dbReference>
<dbReference type="PANTHER" id="PTHR47959">
    <property type="entry name" value="ATP-DEPENDENT RNA HELICASE RHLE-RELATED"/>
    <property type="match status" value="1"/>
</dbReference>
<organism evidence="6 7">
    <name type="scientific">Asparagus officinalis</name>
    <name type="common">Garden asparagus</name>
    <dbReference type="NCBI Taxonomy" id="4686"/>
    <lineage>
        <taxon>Eukaryota</taxon>
        <taxon>Viridiplantae</taxon>
        <taxon>Streptophyta</taxon>
        <taxon>Embryophyta</taxon>
        <taxon>Tracheophyta</taxon>
        <taxon>Spermatophyta</taxon>
        <taxon>Magnoliopsida</taxon>
        <taxon>Liliopsida</taxon>
        <taxon>Asparagales</taxon>
        <taxon>Asparagaceae</taxon>
        <taxon>Asparagoideae</taxon>
        <taxon>Asparagus</taxon>
    </lineage>
</organism>
<evidence type="ECO:0000313" key="7">
    <source>
        <dbReference type="Proteomes" id="UP000243459"/>
    </source>
</evidence>
<dbReference type="SUPFAM" id="SSF52540">
    <property type="entry name" value="P-loop containing nucleoside triphosphate hydrolases"/>
    <property type="match status" value="2"/>
</dbReference>
<dbReference type="GO" id="GO:0003676">
    <property type="term" value="F:nucleic acid binding"/>
    <property type="evidence" value="ECO:0007669"/>
    <property type="project" value="InterPro"/>
</dbReference>
<evidence type="ECO:0000256" key="4">
    <source>
        <dbReference type="ARBA" id="ARBA00022840"/>
    </source>
</evidence>
<accession>A0A5P1ECQ0</accession>
<gene>
    <name evidence="6" type="ORF">A4U43_C07F10220</name>
</gene>
<feature type="non-terminal residue" evidence="6">
    <location>
        <position position="194"/>
    </location>
</feature>
<dbReference type="EMBL" id="CM007387">
    <property type="protein sequence ID" value="ONK62987.1"/>
    <property type="molecule type" value="Genomic_DNA"/>
</dbReference>
<dbReference type="InterPro" id="IPR027417">
    <property type="entry name" value="P-loop_NTPase"/>
</dbReference>
<evidence type="ECO:0000313" key="6">
    <source>
        <dbReference type="EMBL" id="ONK62987.1"/>
    </source>
</evidence>
<proteinExistence type="predicted"/>
<evidence type="ECO:0000259" key="5">
    <source>
        <dbReference type="Pfam" id="PF00270"/>
    </source>
</evidence>
<evidence type="ECO:0000256" key="3">
    <source>
        <dbReference type="ARBA" id="ARBA00022806"/>
    </source>
</evidence>
<dbReference type="InterPro" id="IPR011545">
    <property type="entry name" value="DEAD/DEAH_box_helicase_dom"/>
</dbReference>
<evidence type="ECO:0000256" key="1">
    <source>
        <dbReference type="ARBA" id="ARBA00022741"/>
    </source>
</evidence>
<name>A0A5P1ECQ0_ASPOF</name>
<feature type="domain" description="DEAD/DEAH-box helicase" evidence="5">
    <location>
        <begin position="52"/>
        <end position="97"/>
    </location>
</feature>
<keyword evidence="1" id="KW-0547">Nucleotide-binding</keyword>